<accession>A0A1I1LB62</accession>
<dbReference type="Proteomes" id="UP000199161">
    <property type="component" value="Unassembled WGS sequence"/>
</dbReference>
<evidence type="ECO:0000259" key="3">
    <source>
        <dbReference type="Pfam" id="PF24042"/>
    </source>
</evidence>
<evidence type="ECO:0000259" key="2">
    <source>
        <dbReference type="Pfam" id="PF24038"/>
    </source>
</evidence>
<dbReference type="Pfam" id="PF24038">
    <property type="entry name" value="DUF7347"/>
    <property type="match status" value="1"/>
</dbReference>
<dbReference type="Pfam" id="PF24042">
    <property type="entry name" value="DUF7351"/>
    <property type="match status" value="1"/>
</dbReference>
<dbReference type="Gene3D" id="1.10.10.10">
    <property type="entry name" value="Winged helix-like DNA-binding domain superfamily/Winged helix DNA-binding domain"/>
    <property type="match status" value="1"/>
</dbReference>
<protein>
    <submittedName>
        <fullName evidence="4">Uncharacterized protein</fullName>
    </submittedName>
</protein>
<dbReference type="InterPro" id="IPR055771">
    <property type="entry name" value="DUF7347"/>
</dbReference>
<evidence type="ECO:0000313" key="5">
    <source>
        <dbReference type="Proteomes" id="UP000199161"/>
    </source>
</evidence>
<reference evidence="5" key="1">
    <citation type="submission" date="2016-10" db="EMBL/GenBank/DDBJ databases">
        <authorList>
            <person name="Varghese N."/>
            <person name="Submissions S."/>
        </authorList>
    </citation>
    <scope>NUCLEOTIDE SEQUENCE [LARGE SCALE GENOMIC DNA]</scope>
    <source>
        <strain evidence="5">DSM 13078</strain>
    </source>
</reference>
<sequence>MGRRDRMSEGRKGSGHTNPADSFGRLTNATRLEMLRVLAAADPPLEYTELFERVSVTDSGQFNYHLRQLVDEYVTKSERGYDLTQPGRRAADLLATNSLQSGASRRFERIDSRCGCCGATAVEIGYREGEGVVRCPDCERRLAGFDFPPAAATAYSLEEFVDAFARRTRAYFGLADDGVCPFCAHSVSFEIRLSAARRPDDVPAVGTCVECPAGIRAPIGLLLSTRTRILSAFADAGVNVRQRPFWELDWCTLDAPEISRTDPLAVELEIEIDDGSAVAVVDSDLELLEFRT</sequence>
<feature type="domain" description="DUF7351" evidence="3">
    <location>
        <begin position="111"/>
        <end position="286"/>
    </location>
</feature>
<dbReference type="RefSeq" id="WP_089789834.1">
    <property type="nucleotide sequence ID" value="NZ_FOKW01000015.1"/>
</dbReference>
<dbReference type="AlphaFoldDB" id="A0A1I1LB62"/>
<proteinExistence type="predicted"/>
<dbReference type="InterPro" id="IPR036388">
    <property type="entry name" value="WH-like_DNA-bd_sf"/>
</dbReference>
<evidence type="ECO:0000256" key="1">
    <source>
        <dbReference type="SAM" id="MobiDB-lite"/>
    </source>
</evidence>
<organism evidence="4 5">
    <name type="scientific">Natronobacterium haloterrestre</name>
    <name type="common">Halobiforma haloterrestris</name>
    <dbReference type="NCBI Taxonomy" id="148448"/>
    <lineage>
        <taxon>Archaea</taxon>
        <taxon>Methanobacteriati</taxon>
        <taxon>Methanobacteriota</taxon>
        <taxon>Stenosarchaea group</taxon>
        <taxon>Halobacteria</taxon>
        <taxon>Halobacteriales</taxon>
        <taxon>Natrialbaceae</taxon>
        <taxon>Natronobacterium</taxon>
    </lineage>
</organism>
<dbReference type="EMBL" id="FOKW01000015">
    <property type="protein sequence ID" value="SFC70377.1"/>
    <property type="molecule type" value="Genomic_DNA"/>
</dbReference>
<dbReference type="InterPro" id="IPR055775">
    <property type="entry name" value="DUF7351"/>
</dbReference>
<dbReference type="OrthoDB" id="8482at2157"/>
<name>A0A1I1LB62_NATHA</name>
<feature type="region of interest" description="Disordered" evidence="1">
    <location>
        <begin position="1"/>
        <end position="25"/>
    </location>
</feature>
<keyword evidence="5" id="KW-1185">Reference proteome</keyword>
<feature type="compositionally biased region" description="Polar residues" evidence="1">
    <location>
        <begin position="15"/>
        <end position="25"/>
    </location>
</feature>
<feature type="compositionally biased region" description="Basic and acidic residues" evidence="1">
    <location>
        <begin position="1"/>
        <end position="12"/>
    </location>
</feature>
<gene>
    <name evidence="4" type="ORF">SAMN05444422_11572</name>
</gene>
<evidence type="ECO:0000313" key="4">
    <source>
        <dbReference type="EMBL" id="SFC70377.1"/>
    </source>
</evidence>
<feature type="domain" description="DUF7347" evidence="2">
    <location>
        <begin position="19"/>
        <end position="92"/>
    </location>
</feature>